<dbReference type="PANTHER" id="PTHR31143">
    <property type="match status" value="1"/>
</dbReference>
<dbReference type="Proteomes" id="UP001056429">
    <property type="component" value="Unassembled WGS sequence"/>
</dbReference>
<evidence type="ECO:0000313" key="3">
    <source>
        <dbReference type="Proteomes" id="UP001056429"/>
    </source>
</evidence>
<comment type="caution">
    <text evidence="2">The sequence shown here is derived from an EMBL/GenBank/DDBJ whole genome shotgun (WGS) entry which is preliminary data.</text>
</comment>
<proteinExistence type="predicted"/>
<feature type="domain" description="N-acetyltransferase" evidence="1">
    <location>
        <begin position="140"/>
        <end position="271"/>
    </location>
</feature>
<dbReference type="Gene3D" id="3.40.630.30">
    <property type="match status" value="1"/>
</dbReference>
<dbReference type="RefSeq" id="WP_250859673.1">
    <property type="nucleotide sequence ID" value="NZ_JAGSOJ010000002.1"/>
</dbReference>
<dbReference type="PROSITE" id="PS51186">
    <property type="entry name" value="GNAT"/>
    <property type="match status" value="1"/>
</dbReference>
<protein>
    <submittedName>
        <fullName evidence="2">GNAT family N-acetyltransferase</fullName>
    </submittedName>
</protein>
<dbReference type="InterPro" id="IPR000182">
    <property type="entry name" value="GNAT_dom"/>
</dbReference>
<reference evidence="2" key="1">
    <citation type="journal article" date="2021" name="mSystems">
        <title>Bacteria and Archaea Synergistically Convert Glycine Betaine to Biogenic Methane in the Formosa Cold Seep of the South China Sea.</title>
        <authorList>
            <person name="Li L."/>
            <person name="Zhang W."/>
            <person name="Zhang S."/>
            <person name="Song L."/>
            <person name="Sun Q."/>
            <person name="Zhang H."/>
            <person name="Xiang H."/>
            <person name="Dong X."/>
        </authorList>
    </citation>
    <scope>NUCLEOTIDE SEQUENCE</scope>
    <source>
        <strain evidence="2">ZWT</strain>
    </source>
</reference>
<reference evidence="2" key="2">
    <citation type="submission" date="2021-04" db="EMBL/GenBank/DDBJ databases">
        <authorList>
            <person name="Dong X."/>
        </authorList>
    </citation>
    <scope>NUCLEOTIDE SEQUENCE</scope>
    <source>
        <strain evidence="2">ZWT</strain>
    </source>
</reference>
<dbReference type="AlphaFoldDB" id="A0A9J6P2J1"/>
<organism evidence="2 3">
    <name type="scientific">Oceanirhabdus seepicola</name>
    <dbReference type="NCBI Taxonomy" id="2828781"/>
    <lineage>
        <taxon>Bacteria</taxon>
        <taxon>Bacillati</taxon>
        <taxon>Bacillota</taxon>
        <taxon>Clostridia</taxon>
        <taxon>Eubacteriales</taxon>
        <taxon>Clostridiaceae</taxon>
        <taxon>Oceanirhabdus</taxon>
    </lineage>
</organism>
<dbReference type="InterPro" id="IPR016181">
    <property type="entry name" value="Acyl_CoA_acyltransferase"/>
</dbReference>
<dbReference type="GO" id="GO:0016747">
    <property type="term" value="F:acyltransferase activity, transferring groups other than amino-acyl groups"/>
    <property type="evidence" value="ECO:0007669"/>
    <property type="project" value="InterPro"/>
</dbReference>
<name>A0A9J6P2J1_9CLOT</name>
<dbReference type="Pfam" id="PF12746">
    <property type="entry name" value="GNAT_acetyltran"/>
    <property type="match status" value="1"/>
</dbReference>
<gene>
    <name evidence="2" type="ORF">KDK92_12800</name>
</gene>
<dbReference type="SUPFAM" id="SSF55729">
    <property type="entry name" value="Acyl-CoA N-acyltransferases (Nat)"/>
    <property type="match status" value="1"/>
</dbReference>
<dbReference type="InterPro" id="IPR027365">
    <property type="entry name" value="GNAT_acetyltra_YdfB-like"/>
</dbReference>
<accession>A0A9J6P2J1</accession>
<keyword evidence="3" id="KW-1185">Reference proteome</keyword>
<evidence type="ECO:0000259" key="1">
    <source>
        <dbReference type="PROSITE" id="PS51186"/>
    </source>
</evidence>
<sequence>MYKVDSNFEKFKKVFSSNINKFVFESIIEGNTPGEIYLNNLENPELYVIFDKGNFVLYVGGETATHKEYDKCINYIKENILTESLKKDFYNYVKISYTSDIWKNVMLDIFNNLTVHQRKRVLYKYNLHNNDNKFLENHSSEIKPINQELLNDSNLENLKILKEEIKGMWGTVDGFIKNGFGYCAFNGKRLISCCTAELVSKNHCGIGIETIEDDQKKGVGTALAANIVKDCAQRNLIPHWDSWIDNLASVKIAEKVGFNKIEEYEVLVVEF</sequence>
<evidence type="ECO:0000313" key="2">
    <source>
        <dbReference type="EMBL" id="MCM1990604.1"/>
    </source>
</evidence>
<dbReference type="PANTHER" id="PTHR31143:SF2">
    <property type="entry name" value="FR47-LIKE DOMAIN-CONTAINING PROTEIN-RELATED"/>
    <property type="match status" value="1"/>
</dbReference>
<dbReference type="EMBL" id="JAGSOJ010000002">
    <property type="protein sequence ID" value="MCM1990604.1"/>
    <property type="molecule type" value="Genomic_DNA"/>
</dbReference>